<dbReference type="Gene3D" id="3.30.40.10">
    <property type="entry name" value="Zinc/RING finger domain, C3HC4 (zinc finger)"/>
    <property type="match status" value="1"/>
</dbReference>
<dbReference type="GO" id="GO:0061630">
    <property type="term" value="F:ubiquitin protein ligase activity"/>
    <property type="evidence" value="ECO:0007669"/>
    <property type="project" value="InterPro"/>
</dbReference>
<dbReference type="InterPro" id="IPR047506">
    <property type="entry name" value="UBR7-like_UBR-box"/>
</dbReference>
<keyword evidence="1" id="KW-0479">Metal-binding</keyword>
<dbReference type="InterPro" id="IPR013083">
    <property type="entry name" value="Znf_RING/FYVE/PHD"/>
</dbReference>
<evidence type="ECO:0000313" key="7">
    <source>
        <dbReference type="EMBL" id="JAI58285.1"/>
    </source>
</evidence>
<keyword evidence="2" id="KW-0863">Zinc-finger</keyword>
<dbReference type="InterPro" id="IPR040204">
    <property type="entry name" value="UBR7"/>
</dbReference>
<dbReference type="GO" id="GO:0005737">
    <property type="term" value="C:cytoplasm"/>
    <property type="evidence" value="ECO:0007669"/>
    <property type="project" value="TreeGrafter"/>
</dbReference>
<evidence type="ECO:0000256" key="5">
    <source>
        <dbReference type="SAM" id="MobiDB-lite"/>
    </source>
</evidence>
<dbReference type="EMBL" id="GDRN01102037">
    <property type="protein sequence ID" value="JAI58287.1"/>
    <property type="molecule type" value="Transcribed_RNA"/>
</dbReference>
<keyword evidence="3" id="KW-0862">Zinc</keyword>
<organism evidence="7">
    <name type="scientific">Scylla olivacea</name>
    <name type="common">Orange mud crab</name>
    <name type="synonym">Cancer olivacea</name>
    <dbReference type="NCBI Taxonomy" id="85551"/>
    <lineage>
        <taxon>Eukaryota</taxon>
        <taxon>Metazoa</taxon>
        <taxon>Ecdysozoa</taxon>
        <taxon>Arthropoda</taxon>
        <taxon>Crustacea</taxon>
        <taxon>Multicrustacea</taxon>
        <taxon>Malacostraca</taxon>
        <taxon>Eumalacostraca</taxon>
        <taxon>Eucarida</taxon>
        <taxon>Decapoda</taxon>
        <taxon>Pleocyemata</taxon>
        <taxon>Brachyura</taxon>
        <taxon>Eubrachyura</taxon>
        <taxon>Portunoidea</taxon>
        <taxon>Portunidae</taxon>
        <taxon>Portuninae</taxon>
        <taxon>Scylla</taxon>
    </lineage>
</organism>
<dbReference type="PANTHER" id="PTHR13513:SF9">
    <property type="entry name" value="E3 UBIQUITIN-PROTEIN LIGASE UBR7-RELATED"/>
    <property type="match status" value="1"/>
</dbReference>
<dbReference type="PROSITE" id="PS51157">
    <property type="entry name" value="ZF_UBR"/>
    <property type="match status" value="1"/>
</dbReference>
<dbReference type="CDD" id="cd19677">
    <property type="entry name" value="UBR-box_UBR7"/>
    <property type="match status" value="1"/>
</dbReference>
<dbReference type="PANTHER" id="PTHR13513">
    <property type="entry name" value="E3 UBIQUITIN-PROTEIN LIGASE UBR7"/>
    <property type="match status" value="1"/>
</dbReference>
<feature type="compositionally biased region" description="Basic and acidic residues" evidence="5">
    <location>
        <begin position="217"/>
        <end position="245"/>
    </location>
</feature>
<feature type="region of interest" description="Disordered" evidence="5">
    <location>
        <begin position="202"/>
        <end position="255"/>
    </location>
</feature>
<feature type="domain" description="UBR-type" evidence="6">
    <location>
        <begin position="38"/>
        <end position="111"/>
    </location>
</feature>
<evidence type="ECO:0000259" key="6">
    <source>
        <dbReference type="PROSITE" id="PS51157"/>
    </source>
</evidence>
<feature type="zinc finger region" description="UBR-type" evidence="4">
    <location>
        <begin position="38"/>
        <end position="111"/>
    </location>
</feature>
<evidence type="ECO:0000256" key="1">
    <source>
        <dbReference type="ARBA" id="ARBA00022723"/>
    </source>
</evidence>
<reference evidence="7" key="1">
    <citation type="submission" date="2015-09" db="EMBL/GenBank/DDBJ databases">
        <title>Scylla olivacea transcriptome.</title>
        <authorList>
            <person name="Ikhwanuddin M."/>
        </authorList>
    </citation>
    <scope>NUCLEOTIDE SEQUENCE</scope>
</reference>
<dbReference type="GO" id="GO:0008270">
    <property type="term" value="F:zinc ion binding"/>
    <property type="evidence" value="ECO:0007669"/>
    <property type="project" value="UniProtKB-KW"/>
</dbReference>
<dbReference type="AlphaFoldDB" id="A0A0P4VZ18"/>
<accession>A0A0P4VZ18</accession>
<name>A0A0P4VZ18_SCYOL</name>
<dbReference type="Pfam" id="PF02207">
    <property type="entry name" value="zf-UBR"/>
    <property type="match status" value="1"/>
</dbReference>
<dbReference type="SMART" id="SM00396">
    <property type="entry name" value="ZnF_UBR1"/>
    <property type="match status" value="1"/>
</dbReference>
<protein>
    <recommendedName>
        <fullName evidence="6">UBR-type domain-containing protein</fullName>
    </recommendedName>
</protein>
<sequence>MAENAEAEESGISMVEVLQEEEERQLNAAAVLGAADDTRCTYDQGYMKRQALYACMTCCPADGDHQAGVCLACSYHCHEDHDLVELYTKRNFRCDCGNSKFPHNPCKLLKEKLPENSENKYNHNFRGVYCTCNRPYPDPEDPNEDEMIQCCLCEDWYHRKHQGGSVPPAEVYGDMICTQCLPKHEFLAYFVGLAVTVVEEEETKAKVGNENSPSKNTQEEESKTKVGSEKSPTKNTQEGKAKTTVDTEESFIKTTQDEVKNEEKKVCYQSENMTESECKENMKETGAEKSQKSECKLISMTKHALPKGALFLPNSWRQQLCVCDSCKATYKDEGIIFLLDDEDTVNFYEESGKSHQPSSSAPVQRELEALSSLDRVVRTEMVHEYNNLSSSLREYLRKFAESKKVVRDEDIREFFSQLAANKKQKPNSGVQLFCR</sequence>
<proteinExistence type="predicted"/>
<evidence type="ECO:0000256" key="4">
    <source>
        <dbReference type="PROSITE-ProRule" id="PRU00508"/>
    </source>
</evidence>
<dbReference type="InterPro" id="IPR003126">
    <property type="entry name" value="Znf_UBR"/>
</dbReference>
<dbReference type="InterPro" id="IPR011011">
    <property type="entry name" value="Znf_FYVE_PHD"/>
</dbReference>
<evidence type="ECO:0000256" key="3">
    <source>
        <dbReference type="ARBA" id="ARBA00022833"/>
    </source>
</evidence>
<dbReference type="EMBL" id="GDRN01102042">
    <property type="protein sequence ID" value="JAI58285.1"/>
    <property type="molecule type" value="Transcribed_RNA"/>
</dbReference>
<dbReference type="SUPFAM" id="SSF57903">
    <property type="entry name" value="FYVE/PHD zinc finger"/>
    <property type="match status" value="1"/>
</dbReference>
<dbReference type="CDD" id="cd15542">
    <property type="entry name" value="PHD_UBR7"/>
    <property type="match status" value="1"/>
</dbReference>
<evidence type="ECO:0000256" key="2">
    <source>
        <dbReference type="ARBA" id="ARBA00022771"/>
    </source>
</evidence>